<dbReference type="EMBL" id="QKWW01000044">
    <property type="protein sequence ID" value="PZT54749.1"/>
    <property type="molecule type" value="Genomic_DNA"/>
</dbReference>
<name>A0A2W6NGB2_9BACL</name>
<protein>
    <submittedName>
        <fullName evidence="1">Uncharacterized protein</fullName>
    </submittedName>
</protein>
<accession>A0A2W6NGB2</accession>
<gene>
    <name evidence="1" type="ORF">DN757_15895</name>
</gene>
<reference evidence="1 2" key="1">
    <citation type="submission" date="2018-06" db="EMBL/GenBank/DDBJ databases">
        <title>Isolation of heavy metals resistant Paenibacillus silvae NC2 from Gold-Copper mine in ZiJin, China.</title>
        <authorList>
            <person name="Xu J."/>
            <person name="Mazhar H.S."/>
            <person name="Rensing C."/>
        </authorList>
    </citation>
    <scope>NUCLEOTIDE SEQUENCE [LARGE SCALE GENOMIC DNA]</scope>
    <source>
        <strain evidence="1 2">NC2</strain>
    </source>
</reference>
<evidence type="ECO:0000313" key="1">
    <source>
        <dbReference type="EMBL" id="PZT54749.1"/>
    </source>
</evidence>
<dbReference type="RefSeq" id="WP_111271169.1">
    <property type="nucleotide sequence ID" value="NZ_QKWW01000044.1"/>
</dbReference>
<evidence type="ECO:0000313" key="2">
    <source>
        <dbReference type="Proteomes" id="UP000249204"/>
    </source>
</evidence>
<dbReference type="Proteomes" id="UP000249204">
    <property type="component" value="Unassembled WGS sequence"/>
</dbReference>
<dbReference type="AlphaFoldDB" id="A0A2W6NGB2"/>
<comment type="caution">
    <text evidence="1">The sequence shown here is derived from an EMBL/GenBank/DDBJ whole genome shotgun (WGS) entry which is preliminary data.</text>
</comment>
<sequence length="851" mass="97444">MLEPTRSGMQTLDYKPMKLGGNQVINHWLISGIYTQPVAFVPTTMEGDINDWLIDGFAIHENPCRQEFVENRRSQSVPRFFEQLSEFPSPGDHFEGEQDGMSWEIYSPWGNPRVEKSGFWFVPTHLRSYAATRLVSPVAHTASFRIKTYGSLTLWINGEQVTDFAPLVRNKEQEVVIQAELLAGINEIYVCWEDLAERDTMYAFAVEYLGNEQLHISLPIASHLVEPVQSAERALEQAYFASDIFRGEEIKLRLPLPLPDMVREMHVQYGNFFDGTETKTIQIAEKETDLILGHTIELGHHYVYFTLTISVSNVLLTKKFGCQSYDTRYDEAARQAEDMQARKSLALQCIAEKGSPNIHTAIAMLKTNGNVQEAENMLLEGIEGIEQRKDCSDFYLVGLFRLWRDERNSGLFREAFWDRVKASILNYRYWIDEPGDDVMWFFSENHALLFHTNELLAGQLFGDEMFTNSGETGEVHRQKAEQRLALWFERFMDEGLAEWNSSAYIPIDAVGLLHIYEFAQNEQLRQQAKKAMDLLFYYITVQMHRGVMSTTFGRSYEKELLGSYAAGTTSMCWIGYGVGHVNNYSISNVALSLSDYMPPAEYQEHLLLEENQQLTFTNQQGKGGYAKLYHYRTAEYALSSITRFRPGKQGYQEHVNHLSLSPEAQIWVNHPAEIYKHGDGRPCFWAGNAILPDVVQHEAIALMMFDIPVTHTSDWTHAYFPTSFFTEWAKHENWYFARLDKGYAALYAANGMSMEKNGVTRERELISPGLRNAWIIRAGNELQFGSFNNFINQICSTSPQFNGTSLTLSLIDPVYGSIQWGMNKSFLIQGEEVIHEGYGVKGQLVLQDIKR</sequence>
<proteinExistence type="predicted"/>
<organism evidence="1 2">
    <name type="scientific">Paenibacillus silvae</name>
    <dbReference type="NCBI Taxonomy" id="1325358"/>
    <lineage>
        <taxon>Bacteria</taxon>
        <taxon>Bacillati</taxon>
        <taxon>Bacillota</taxon>
        <taxon>Bacilli</taxon>
        <taxon>Bacillales</taxon>
        <taxon>Paenibacillaceae</taxon>
        <taxon>Paenibacillus</taxon>
    </lineage>
</organism>